<dbReference type="EMBL" id="CM056809">
    <property type="protein sequence ID" value="KAJ8650656.1"/>
    <property type="molecule type" value="Genomic_DNA"/>
</dbReference>
<name>A0ACC2MY93_PERAE</name>
<evidence type="ECO:0000313" key="2">
    <source>
        <dbReference type="Proteomes" id="UP001234297"/>
    </source>
</evidence>
<keyword evidence="2" id="KW-1185">Reference proteome</keyword>
<proteinExistence type="predicted"/>
<protein>
    <submittedName>
        <fullName evidence="1">Uncharacterized protein</fullName>
    </submittedName>
</protein>
<organism evidence="1 2">
    <name type="scientific">Persea americana</name>
    <name type="common">Avocado</name>
    <dbReference type="NCBI Taxonomy" id="3435"/>
    <lineage>
        <taxon>Eukaryota</taxon>
        <taxon>Viridiplantae</taxon>
        <taxon>Streptophyta</taxon>
        <taxon>Embryophyta</taxon>
        <taxon>Tracheophyta</taxon>
        <taxon>Spermatophyta</taxon>
        <taxon>Magnoliopsida</taxon>
        <taxon>Magnoliidae</taxon>
        <taxon>Laurales</taxon>
        <taxon>Lauraceae</taxon>
        <taxon>Persea</taxon>
    </lineage>
</organism>
<reference evidence="1 2" key="1">
    <citation type="journal article" date="2022" name="Hortic Res">
        <title>A haplotype resolved chromosomal level avocado genome allows analysis of novel avocado genes.</title>
        <authorList>
            <person name="Nath O."/>
            <person name="Fletcher S.J."/>
            <person name="Hayward A."/>
            <person name="Shaw L.M."/>
            <person name="Masouleh A.K."/>
            <person name="Furtado A."/>
            <person name="Henry R.J."/>
            <person name="Mitter N."/>
        </authorList>
    </citation>
    <scope>NUCLEOTIDE SEQUENCE [LARGE SCALE GENOMIC DNA]</scope>
    <source>
        <strain evidence="2">cv. Hass</strain>
    </source>
</reference>
<sequence>MPSKHNPKLTSRSTHPLIWLVAILCTIIAIAVVIAGIAIFTGYLILRPKLPYVRTSYARLESLNYDQYGNMDAKITIHITAVNENAKVHASFSDLKLALNFQGVTMAELVAEPFDVEKNSTFTLPYVVETSSIVLTKTAMDEIDASLKRNKISFILAGDARTRWKVGIIGVVKFWTHLYCQLNFSNNGTSIDSPKCSSKSD</sequence>
<dbReference type="Proteomes" id="UP001234297">
    <property type="component" value="Chromosome 1"/>
</dbReference>
<evidence type="ECO:0000313" key="1">
    <source>
        <dbReference type="EMBL" id="KAJ8650656.1"/>
    </source>
</evidence>
<gene>
    <name evidence="1" type="ORF">MRB53_003679</name>
</gene>
<comment type="caution">
    <text evidence="1">The sequence shown here is derived from an EMBL/GenBank/DDBJ whole genome shotgun (WGS) entry which is preliminary data.</text>
</comment>
<accession>A0ACC2MY93</accession>